<accession>A0A0B1ZM43</accession>
<reference evidence="2 3" key="1">
    <citation type="submission" date="2014-10" db="EMBL/GenBank/DDBJ databases">
        <title>Genome sequence of Novosphingobium malaysiense MUSC 273(T).</title>
        <authorList>
            <person name="Lee L.-H."/>
        </authorList>
    </citation>
    <scope>NUCLEOTIDE SEQUENCE [LARGE SCALE GENOMIC DNA]</scope>
    <source>
        <strain evidence="2 3">MUSC 273</strain>
    </source>
</reference>
<comment type="caution">
    <text evidence="2">The sequence shown here is derived from an EMBL/GenBank/DDBJ whole genome shotgun (WGS) entry which is preliminary data.</text>
</comment>
<dbReference type="EMBL" id="JTDI01000005">
    <property type="protein sequence ID" value="KHK90355.1"/>
    <property type="molecule type" value="Genomic_DNA"/>
</dbReference>
<evidence type="ECO:0000259" key="1">
    <source>
        <dbReference type="Pfam" id="PF13577"/>
    </source>
</evidence>
<proteinExistence type="predicted"/>
<dbReference type="AlphaFoldDB" id="A0A0B1ZM43"/>
<dbReference type="CDD" id="cd00531">
    <property type="entry name" value="NTF2_like"/>
    <property type="match status" value="1"/>
</dbReference>
<dbReference type="Proteomes" id="UP000031057">
    <property type="component" value="Unassembled WGS sequence"/>
</dbReference>
<evidence type="ECO:0000313" key="2">
    <source>
        <dbReference type="EMBL" id="KHK90355.1"/>
    </source>
</evidence>
<dbReference type="InterPro" id="IPR032710">
    <property type="entry name" value="NTF2-like_dom_sf"/>
</dbReference>
<dbReference type="InterPro" id="IPR037401">
    <property type="entry name" value="SnoaL-like"/>
</dbReference>
<feature type="domain" description="SnoaL-like" evidence="1">
    <location>
        <begin position="3"/>
        <end position="131"/>
    </location>
</feature>
<keyword evidence="3" id="KW-1185">Reference proteome</keyword>
<evidence type="ECO:0000313" key="3">
    <source>
        <dbReference type="Proteomes" id="UP000031057"/>
    </source>
</evidence>
<protein>
    <recommendedName>
        <fullName evidence="1">SnoaL-like domain-containing protein</fullName>
    </recommendedName>
</protein>
<dbReference type="Pfam" id="PF13577">
    <property type="entry name" value="SnoaL_4"/>
    <property type="match status" value="1"/>
</dbReference>
<dbReference type="STRING" id="1348853.LK12_17310"/>
<organism evidence="2 3">
    <name type="scientific">Novosphingobium malaysiense</name>
    <dbReference type="NCBI Taxonomy" id="1348853"/>
    <lineage>
        <taxon>Bacteria</taxon>
        <taxon>Pseudomonadati</taxon>
        <taxon>Pseudomonadota</taxon>
        <taxon>Alphaproteobacteria</taxon>
        <taxon>Sphingomonadales</taxon>
        <taxon>Sphingomonadaceae</taxon>
        <taxon>Novosphingobium</taxon>
    </lineage>
</organism>
<sequence>MELIDLVHFYSTAIDAKEWTALNRVFTPDCRIIYRSGTQSGDGVAPMRVFETCDEIIDAIAPLHDHLEASLHHMTNIVIRFEDEDRAVGRTYGRILLIHSTHPGGPAYQSAGIYDDRFVRTAQGWRIAERTWTRLYAEGNDRILEKPQTD</sequence>
<dbReference type="SUPFAM" id="SSF54427">
    <property type="entry name" value="NTF2-like"/>
    <property type="match status" value="1"/>
</dbReference>
<name>A0A0B1ZM43_9SPHN</name>
<gene>
    <name evidence="2" type="ORF">LK12_17310</name>
</gene>
<dbReference type="Gene3D" id="3.10.450.50">
    <property type="match status" value="1"/>
</dbReference>